<proteinExistence type="predicted"/>
<dbReference type="AlphaFoldDB" id="A0A382TDJ7"/>
<sequence>MSEYEIWAIWQMQGIQIAVSGLAMMFLVWVGFRLAKNVSEAGGGKIPILITLLFNACVWVGVLANNSFQRFNSQNTASILAEAQSKGLELSSASQGFIAFMGSEVPAFSWTPNIWTACFLLAIISVVVYTLFFNKTD</sequence>
<feature type="transmembrane region" description="Helical" evidence="1">
    <location>
        <begin position="46"/>
        <end position="64"/>
    </location>
</feature>
<evidence type="ECO:0000256" key="1">
    <source>
        <dbReference type="SAM" id="Phobius"/>
    </source>
</evidence>
<feature type="transmembrane region" description="Helical" evidence="1">
    <location>
        <begin position="15"/>
        <end position="34"/>
    </location>
</feature>
<accession>A0A382TDJ7</accession>
<reference evidence="2" key="1">
    <citation type="submission" date="2018-05" db="EMBL/GenBank/DDBJ databases">
        <authorList>
            <person name="Lanie J.A."/>
            <person name="Ng W.-L."/>
            <person name="Kazmierczak K.M."/>
            <person name="Andrzejewski T.M."/>
            <person name="Davidsen T.M."/>
            <person name="Wayne K.J."/>
            <person name="Tettelin H."/>
            <person name="Glass J.I."/>
            <person name="Rusch D."/>
            <person name="Podicherti R."/>
            <person name="Tsui H.-C.T."/>
            <person name="Winkler M.E."/>
        </authorList>
    </citation>
    <scope>NUCLEOTIDE SEQUENCE</scope>
</reference>
<gene>
    <name evidence="2" type="ORF">METZ01_LOCUS372729</name>
</gene>
<keyword evidence="1" id="KW-1133">Transmembrane helix</keyword>
<name>A0A382TDJ7_9ZZZZ</name>
<feature type="transmembrane region" description="Helical" evidence="1">
    <location>
        <begin position="114"/>
        <end position="133"/>
    </location>
</feature>
<organism evidence="2">
    <name type="scientific">marine metagenome</name>
    <dbReference type="NCBI Taxonomy" id="408172"/>
    <lineage>
        <taxon>unclassified sequences</taxon>
        <taxon>metagenomes</taxon>
        <taxon>ecological metagenomes</taxon>
    </lineage>
</organism>
<keyword evidence="1" id="KW-0812">Transmembrane</keyword>
<keyword evidence="1" id="KW-0472">Membrane</keyword>
<evidence type="ECO:0000313" key="2">
    <source>
        <dbReference type="EMBL" id="SVD19875.1"/>
    </source>
</evidence>
<dbReference type="EMBL" id="UINC01135616">
    <property type="protein sequence ID" value="SVD19875.1"/>
    <property type="molecule type" value="Genomic_DNA"/>
</dbReference>
<protein>
    <submittedName>
        <fullName evidence="2">Uncharacterized protein</fullName>
    </submittedName>
</protein>